<feature type="compositionally biased region" description="Pro residues" evidence="1">
    <location>
        <begin position="365"/>
        <end position="383"/>
    </location>
</feature>
<dbReference type="STRING" id="1447782.SAMN05444417_3245"/>
<proteinExistence type="predicted"/>
<evidence type="ECO:0000313" key="3">
    <source>
        <dbReference type="Proteomes" id="UP000184292"/>
    </source>
</evidence>
<feature type="compositionally biased region" description="Basic and acidic residues" evidence="1">
    <location>
        <begin position="585"/>
        <end position="594"/>
    </location>
</feature>
<accession>A0A1M6HID5</accession>
<feature type="region of interest" description="Disordered" evidence="1">
    <location>
        <begin position="285"/>
        <end position="594"/>
    </location>
</feature>
<feature type="compositionally biased region" description="Gly residues" evidence="1">
    <location>
        <begin position="301"/>
        <end position="310"/>
    </location>
</feature>
<gene>
    <name evidence="2" type="ORF">SAMN05444417_3245</name>
</gene>
<dbReference type="OrthoDB" id="7824563at2"/>
<keyword evidence="3" id="KW-1185">Reference proteome</keyword>
<dbReference type="EMBL" id="FQYO01000006">
    <property type="protein sequence ID" value="SHJ21957.1"/>
    <property type="molecule type" value="Genomic_DNA"/>
</dbReference>
<protein>
    <recommendedName>
        <fullName evidence="4">Flagellar motor switch protein FliM</fullName>
    </recommendedName>
</protein>
<dbReference type="Gene3D" id="2.30.330.10">
    <property type="entry name" value="SpoA-like"/>
    <property type="match status" value="1"/>
</dbReference>
<dbReference type="InterPro" id="IPR036429">
    <property type="entry name" value="SpoA-like_sf"/>
</dbReference>
<feature type="compositionally biased region" description="Basic and acidic residues" evidence="1">
    <location>
        <begin position="518"/>
        <end position="527"/>
    </location>
</feature>
<feature type="compositionally biased region" description="Gly residues" evidence="1">
    <location>
        <begin position="411"/>
        <end position="426"/>
    </location>
</feature>
<evidence type="ECO:0000313" key="2">
    <source>
        <dbReference type="EMBL" id="SHJ21957.1"/>
    </source>
</evidence>
<sequence length="594" mass="59250">MGEGAGDILRRIAGMSRPVDAPDPPVSVPRWLRRSAARAGQGIGLPLAVSAIRDGTDALDALLAALDEDIVLIGLEGEAGLRGYAVVDLDLRDALVEVQTLGQLPTGGSGGAGRRVTAADVTLTEPFLQALLVELGRAPAGLGLAEWVAGTRTGEQLGGRRAIASTLQAGPYRTIGLSLDLGTAGRSGTLALVLPPAGAALDRGGDPADWARAFRGAVHEAPATLTAILARLTLPLARAEGLKVGQVLALPGIGVGSVQLESAPGCRFAPARLGQVAGLRAVRLQPPDAPEMGGPDLGRPRLGGGCSGGGPDRDDPFGPGRGPVWEHEARPSPAQEGEEGTDGPCDVPPEPGAGPGPEGADLLPEPVPPGVPAPGDDPPPGQPAWPGDAHAGGDVPLPEGQGITAGPPGDPGTGAAGSWAGDGDGPASGTVDPPPVPEDVAREDGAPMAPGPEPEGPPDRSVAEMPPTGGTVTPGPGLPGESGPDPDRSDGPDPDGPPQDHAPSADRPTDTPSAGAIDDQHSARDRTLAQARMAEAVAGALSPGARARPGTDSARPFALAAAGPADEGGEDEEFRAGMAADLDPNDLRIEEPET</sequence>
<organism evidence="2 3">
    <name type="scientific">Wenxinia saemankumensis</name>
    <dbReference type="NCBI Taxonomy" id="1447782"/>
    <lineage>
        <taxon>Bacteria</taxon>
        <taxon>Pseudomonadati</taxon>
        <taxon>Pseudomonadota</taxon>
        <taxon>Alphaproteobacteria</taxon>
        <taxon>Rhodobacterales</taxon>
        <taxon>Roseobacteraceae</taxon>
        <taxon>Wenxinia</taxon>
    </lineage>
</organism>
<evidence type="ECO:0008006" key="4">
    <source>
        <dbReference type="Google" id="ProtNLM"/>
    </source>
</evidence>
<reference evidence="2 3" key="1">
    <citation type="submission" date="2016-11" db="EMBL/GenBank/DDBJ databases">
        <authorList>
            <person name="Jaros S."/>
            <person name="Januszkiewicz K."/>
            <person name="Wedrychowicz H."/>
        </authorList>
    </citation>
    <scope>NUCLEOTIDE SEQUENCE [LARGE SCALE GENOMIC DNA]</scope>
    <source>
        <strain evidence="2 3">DSM 100565</strain>
    </source>
</reference>
<name>A0A1M6HID5_9RHOB</name>
<dbReference type="RefSeq" id="WP_073333606.1">
    <property type="nucleotide sequence ID" value="NZ_FQYO01000006.1"/>
</dbReference>
<dbReference type="AlphaFoldDB" id="A0A1M6HID5"/>
<dbReference type="Proteomes" id="UP000184292">
    <property type="component" value="Unassembled WGS sequence"/>
</dbReference>
<feature type="compositionally biased region" description="Low complexity" evidence="1">
    <location>
        <begin position="466"/>
        <end position="483"/>
    </location>
</feature>
<evidence type="ECO:0000256" key="1">
    <source>
        <dbReference type="SAM" id="MobiDB-lite"/>
    </source>
</evidence>